<evidence type="ECO:0000313" key="2">
    <source>
        <dbReference type="Proteomes" id="UP000318538"/>
    </source>
</evidence>
<dbReference type="AlphaFoldDB" id="A0A517NFX7"/>
<dbReference type="Proteomes" id="UP000318538">
    <property type="component" value="Chromosome"/>
</dbReference>
<name>A0A517NFX7_9BACT</name>
<keyword evidence="2" id="KW-1185">Reference proteome</keyword>
<evidence type="ECO:0000313" key="1">
    <source>
        <dbReference type="EMBL" id="QDT06035.1"/>
    </source>
</evidence>
<reference evidence="1 2" key="1">
    <citation type="submission" date="2019-02" db="EMBL/GenBank/DDBJ databases">
        <title>Deep-cultivation of Planctomycetes and their phenomic and genomic characterization uncovers novel biology.</title>
        <authorList>
            <person name="Wiegand S."/>
            <person name="Jogler M."/>
            <person name="Boedeker C."/>
            <person name="Pinto D."/>
            <person name="Vollmers J."/>
            <person name="Rivas-Marin E."/>
            <person name="Kohn T."/>
            <person name="Peeters S.H."/>
            <person name="Heuer A."/>
            <person name="Rast P."/>
            <person name="Oberbeckmann S."/>
            <person name="Bunk B."/>
            <person name="Jeske O."/>
            <person name="Meyerdierks A."/>
            <person name="Storesund J.E."/>
            <person name="Kallscheuer N."/>
            <person name="Luecker S."/>
            <person name="Lage O.M."/>
            <person name="Pohl T."/>
            <person name="Merkel B.J."/>
            <person name="Hornburger P."/>
            <person name="Mueller R.-W."/>
            <person name="Bruemmer F."/>
            <person name="Labrenz M."/>
            <person name="Spormann A.M."/>
            <person name="Op den Camp H."/>
            <person name="Overmann J."/>
            <person name="Amann R."/>
            <person name="Jetten M.S.M."/>
            <person name="Mascher T."/>
            <person name="Medema M.H."/>
            <person name="Devos D.P."/>
            <person name="Kaster A.-K."/>
            <person name="Ovreas L."/>
            <person name="Rohde M."/>
            <person name="Galperin M.Y."/>
            <person name="Jogler C."/>
        </authorList>
    </citation>
    <scope>NUCLEOTIDE SEQUENCE [LARGE SCALE GENOMIC DNA]</scope>
    <source>
        <strain evidence="1 2">K22_7</strain>
    </source>
</reference>
<proteinExistence type="predicted"/>
<protein>
    <submittedName>
        <fullName evidence="1">Uncharacterized protein</fullName>
    </submittedName>
</protein>
<accession>A0A517NFX7</accession>
<gene>
    <name evidence="1" type="ORF">K227x_44420</name>
</gene>
<dbReference type="KEGG" id="rlc:K227x_44420"/>
<dbReference type="EMBL" id="CP036525">
    <property type="protein sequence ID" value="QDT06035.1"/>
    <property type="molecule type" value="Genomic_DNA"/>
</dbReference>
<sequence>MKVRILNVKGFQGTALADSSALSIDLHGIATRSKENLLCRAVFLRKGRDSERLRWIAAELALL</sequence>
<organism evidence="1 2">
    <name type="scientific">Rubripirellula lacrimiformis</name>
    <dbReference type="NCBI Taxonomy" id="1930273"/>
    <lineage>
        <taxon>Bacteria</taxon>
        <taxon>Pseudomonadati</taxon>
        <taxon>Planctomycetota</taxon>
        <taxon>Planctomycetia</taxon>
        <taxon>Pirellulales</taxon>
        <taxon>Pirellulaceae</taxon>
        <taxon>Rubripirellula</taxon>
    </lineage>
</organism>